<dbReference type="SMART" id="SM00612">
    <property type="entry name" value="Kelch"/>
    <property type="match status" value="6"/>
</dbReference>
<evidence type="ECO:0000313" key="4">
    <source>
        <dbReference type="EnsemblMetazoa" id="CLYHEMP003509.1"/>
    </source>
</evidence>
<dbReference type="InterPro" id="IPR000210">
    <property type="entry name" value="BTB/POZ_dom"/>
</dbReference>
<dbReference type="InterPro" id="IPR011705">
    <property type="entry name" value="BACK"/>
</dbReference>
<evidence type="ECO:0000256" key="1">
    <source>
        <dbReference type="ARBA" id="ARBA00022441"/>
    </source>
</evidence>
<dbReference type="InterPro" id="IPR015915">
    <property type="entry name" value="Kelch-typ_b-propeller"/>
</dbReference>
<proteinExistence type="predicted"/>
<dbReference type="FunFam" id="1.25.40.420:FF:000001">
    <property type="entry name" value="Kelch-like family member 12"/>
    <property type="match status" value="1"/>
</dbReference>
<dbReference type="PIRSF" id="PIRSF037037">
    <property type="entry name" value="Kelch-like_protein_gigaxonin"/>
    <property type="match status" value="1"/>
</dbReference>
<dbReference type="Pfam" id="PF07707">
    <property type="entry name" value="BACK"/>
    <property type="match status" value="1"/>
</dbReference>
<dbReference type="RefSeq" id="XP_066926458.1">
    <property type="nucleotide sequence ID" value="XM_067070357.1"/>
</dbReference>
<keyword evidence="2" id="KW-0677">Repeat</keyword>
<name>A0A7M5WQW6_9CNID</name>
<sequence length="565" mass="64643">MGVQRKIFRNDHFAEESFQTMNELRKEQKLCDVVLKVNKREFHVHKIVLAATSPYLKAMFTNGMLESVQKVIDIHGLDEKTMELLIDFSYTGTLEITQENVQQILAGSSLLSIERLRTACSRFLQKQLDSMNCIGIKEFATVYSCKDLEETATQYLYQHFLATINHDEFLQMKYDQVINLLSSDRIQVRSEEDVYNALENWLYYDFDKRLPFVPEILRCIRVPLLSLEFLQYKVFAASFIKSDTKCQLILARVMNENPEKLPDYLCTPRALPQSIYAIGGRNSMYCQLSTVERYDIYLDQWHEECSLSIARTAVGAAVLNGILYAVAGERAVNEPHDDTLYLQYVEAYNPILHQWFAVSELSMPRSFVSVVVCNGKLYALGGEDRTSSYDIVECYSQVKNRWTRVKSMQKRRAGAGVTEHDGMIYIAGGYDRTVHSDRASVECYCPDKDEWKFVAELEKARSGLNLLSVDNFIYAIGGRNRGSDQYFDYCERYNPATMQWTAISTMLSPRAWCGAGILGNHIFVVGGFDGVNRLSSVETYNPETNRWKRVANMNFARAGCGVAVM</sequence>
<dbReference type="PANTHER" id="PTHR24412:SF501">
    <property type="entry name" value="BTB DOMAIN-CONTAINING PROTEIN"/>
    <property type="match status" value="1"/>
</dbReference>
<dbReference type="Gene3D" id="1.25.40.420">
    <property type="match status" value="1"/>
</dbReference>
<dbReference type="PANTHER" id="PTHR24412">
    <property type="entry name" value="KELCH PROTEIN"/>
    <property type="match status" value="1"/>
</dbReference>
<protein>
    <recommendedName>
        <fullName evidence="3">BTB domain-containing protein</fullName>
    </recommendedName>
</protein>
<dbReference type="InterPro" id="IPR017096">
    <property type="entry name" value="BTB-kelch_protein"/>
</dbReference>
<keyword evidence="1" id="KW-0880">Kelch repeat</keyword>
<dbReference type="GeneID" id="136813865"/>
<evidence type="ECO:0000259" key="3">
    <source>
        <dbReference type="PROSITE" id="PS50097"/>
    </source>
</evidence>
<accession>A0A7M5WQW6</accession>
<dbReference type="PROSITE" id="PS50097">
    <property type="entry name" value="BTB"/>
    <property type="match status" value="1"/>
</dbReference>
<dbReference type="Pfam" id="PF00651">
    <property type="entry name" value="BTB"/>
    <property type="match status" value="1"/>
</dbReference>
<dbReference type="InterPro" id="IPR011333">
    <property type="entry name" value="SKP1/BTB/POZ_sf"/>
</dbReference>
<dbReference type="Pfam" id="PF24681">
    <property type="entry name" value="Kelch_KLHDC2_KLHL20_DRC7"/>
    <property type="match status" value="1"/>
</dbReference>
<feature type="domain" description="BTB" evidence="3">
    <location>
        <begin position="31"/>
        <end position="98"/>
    </location>
</feature>
<dbReference type="SUPFAM" id="SSF117281">
    <property type="entry name" value="Kelch motif"/>
    <property type="match status" value="2"/>
</dbReference>
<dbReference type="AlphaFoldDB" id="A0A7M5WQW6"/>
<dbReference type="Gene3D" id="2.120.10.80">
    <property type="entry name" value="Kelch-type beta propeller"/>
    <property type="match status" value="2"/>
</dbReference>
<dbReference type="SMART" id="SM00225">
    <property type="entry name" value="BTB"/>
    <property type="match status" value="1"/>
</dbReference>
<reference evidence="4" key="1">
    <citation type="submission" date="2021-01" db="UniProtKB">
        <authorList>
            <consortium name="EnsemblMetazoa"/>
        </authorList>
    </citation>
    <scope>IDENTIFICATION</scope>
</reference>
<dbReference type="SUPFAM" id="SSF54695">
    <property type="entry name" value="POZ domain"/>
    <property type="match status" value="1"/>
</dbReference>
<dbReference type="EnsemblMetazoa" id="CLYHEMT003509.1">
    <property type="protein sequence ID" value="CLYHEMP003509.1"/>
    <property type="gene ID" value="CLYHEMG003509"/>
</dbReference>
<dbReference type="FunFam" id="3.30.710.10:FF:000001">
    <property type="entry name" value="Kelch-like family member 20"/>
    <property type="match status" value="1"/>
</dbReference>
<keyword evidence="5" id="KW-1185">Reference proteome</keyword>
<dbReference type="SMART" id="SM00875">
    <property type="entry name" value="BACK"/>
    <property type="match status" value="1"/>
</dbReference>
<dbReference type="Pfam" id="PF01344">
    <property type="entry name" value="Kelch_1"/>
    <property type="match status" value="1"/>
</dbReference>
<evidence type="ECO:0000313" key="5">
    <source>
        <dbReference type="Proteomes" id="UP000594262"/>
    </source>
</evidence>
<organism evidence="4 5">
    <name type="scientific">Clytia hemisphaerica</name>
    <dbReference type="NCBI Taxonomy" id="252671"/>
    <lineage>
        <taxon>Eukaryota</taxon>
        <taxon>Metazoa</taxon>
        <taxon>Cnidaria</taxon>
        <taxon>Hydrozoa</taxon>
        <taxon>Hydroidolina</taxon>
        <taxon>Leptothecata</taxon>
        <taxon>Obeliida</taxon>
        <taxon>Clytiidae</taxon>
        <taxon>Clytia</taxon>
    </lineage>
</organism>
<dbReference type="Gene3D" id="3.30.710.10">
    <property type="entry name" value="Potassium Channel Kv1.1, Chain A"/>
    <property type="match status" value="1"/>
</dbReference>
<dbReference type="InterPro" id="IPR006652">
    <property type="entry name" value="Kelch_1"/>
</dbReference>
<dbReference type="OrthoDB" id="45365at2759"/>
<dbReference type="Proteomes" id="UP000594262">
    <property type="component" value="Unplaced"/>
</dbReference>
<evidence type="ECO:0000256" key="2">
    <source>
        <dbReference type="ARBA" id="ARBA00022737"/>
    </source>
</evidence>